<protein>
    <submittedName>
        <fullName evidence="2">Uncharacterized protein</fullName>
    </submittedName>
</protein>
<evidence type="ECO:0000256" key="1">
    <source>
        <dbReference type="SAM" id="SignalP"/>
    </source>
</evidence>
<name>A0A2V1E600_9PLEO</name>
<accession>A0A2V1E600</accession>
<proteinExistence type="predicted"/>
<feature type="chain" id="PRO_5016096847" evidence="1">
    <location>
        <begin position="19"/>
        <end position="120"/>
    </location>
</feature>
<dbReference type="EMBL" id="KZ805313">
    <property type="protein sequence ID" value="PVI05519.1"/>
    <property type="molecule type" value="Genomic_DNA"/>
</dbReference>
<evidence type="ECO:0000313" key="2">
    <source>
        <dbReference type="EMBL" id="PVI05519.1"/>
    </source>
</evidence>
<dbReference type="AlphaFoldDB" id="A0A2V1E600"/>
<keyword evidence="1" id="KW-0732">Signal</keyword>
<sequence>MHFTSIFTFAVSATAVLAVSGRSNTLEVRAGACGSYYDNFLGPGTAGNINGNGQCHNFKKSGESPNAQSKHTLKIKGQCVHCDFYVDENCSGRANYGAGNTRGDDWEVENTWGHVKSFKC</sequence>
<dbReference type="OrthoDB" id="10282278at2759"/>
<feature type="signal peptide" evidence="1">
    <location>
        <begin position="1"/>
        <end position="18"/>
    </location>
</feature>
<evidence type="ECO:0000313" key="3">
    <source>
        <dbReference type="Proteomes" id="UP000244855"/>
    </source>
</evidence>
<dbReference type="Proteomes" id="UP000244855">
    <property type="component" value="Unassembled WGS sequence"/>
</dbReference>
<gene>
    <name evidence="2" type="ORF">DM02DRAFT_623919</name>
</gene>
<keyword evidence="3" id="KW-1185">Reference proteome</keyword>
<organism evidence="2 3">
    <name type="scientific">Periconia macrospinosa</name>
    <dbReference type="NCBI Taxonomy" id="97972"/>
    <lineage>
        <taxon>Eukaryota</taxon>
        <taxon>Fungi</taxon>
        <taxon>Dikarya</taxon>
        <taxon>Ascomycota</taxon>
        <taxon>Pezizomycotina</taxon>
        <taxon>Dothideomycetes</taxon>
        <taxon>Pleosporomycetidae</taxon>
        <taxon>Pleosporales</taxon>
        <taxon>Massarineae</taxon>
        <taxon>Periconiaceae</taxon>
        <taxon>Periconia</taxon>
    </lineage>
</organism>
<reference evidence="2 3" key="1">
    <citation type="journal article" date="2018" name="Sci. Rep.">
        <title>Comparative genomics provides insights into the lifestyle and reveals functional heterogeneity of dark septate endophytic fungi.</title>
        <authorList>
            <person name="Knapp D.G."/>
            <person name="Nemeth J.B."/>
            <person name="Barry K."/>
            <person name="Hainaut M."/>
            <person name="Henrissat B."/>
            <person name="Johnson J."/>
            <person name="Kuo A."/>
            <person name="Lim J.H.P."/>
            <person name="Lipzen A."/>
            <person name="Nolan M."/>
            <person name="Ohm R.A."/>
            <person name="Tamas L."/>
            <person name="Grigoriev I.V."/>
            <person name="Spatafora J.W."/>
            <person name="Nagy L.G."/>
            <person name="Kovacs G.M."/>
        </authorList>
    </citation>
    <scope>NUCLEOTIDE SEQUENCE [LARGE SCALE GENOMIC DNA]</scope>
    <source>
        <strain evidence="2 3">DSE2036</strain>
    </source>
</reference>